<dbReference type="Pfam" id="PF18903">
    <property type="entry name" value="DUF5659"/>
    <property type="match status" value="1"/>
</dbReference>
<comment type="caution">
    <text evidence="2">The sequence shown here is derived from an EMBL/GenBank/DDBJ whole genome shotgun (WGS) entry which is preliminary data.</text>
</comment>
<evidence type="ECO:0000259" key="1">
    <source>
        <dbReference type="Pfam" id="PF18903"/>
    </source>
</evidence>
<organism evidence="2 3">
    <name type="scientific">candidate division WWE3 bacterium CG22_combo_CG10-13_8_21_14_all_39_12</name>
    <dbReference type="NCBI Taxonomy" id="1975094"/>
    <lineage>
        <taxon>Bacteria</taxon>
        <taxon>Katanobacteria</taxon>
    </lineage>
</organism>
<sequence>MESRTNIKLTDYYATSDLSLAAAIALFFPLEAVDRINPSKSQFLFKRNEHLDQLIENFWRNELTVEPQAYFNQIKAIKSRLYTEKY</sequence>
<gene>
    <name evidence="2" type="ORF">COX05_01520</name>
</gene>
<dbReference type="InterPro" id="IPR043718">
    <property type="entry name" value="DUF5659"/>
</dbReference>
<accession>A0A2H0BGC4</accession>
<dbReference type="EMBL" id="PCSU01000021">
    <property type="protein sequence ID" value="PIP56727.1"/>
    <property type="molecule type" value="Genomic_DNA"/>
</dbReference>
<proteinExistence type="predicted"/>
<evidence type="ECO:0000313" key="3">
    <source>
        <dbReference type="Proteomes" id="UP000228495"/>
    </source>
</evidence>
<dbReference type="AlphaFoldDB" id="A0A2H0BGC4"/>
<evidence type="ECO:0000313" key="2">
    <source>
        <dbReference type="EMBL" id="PIP56727.1"/>
    </source>
</evidence>
<protein>
    <recommendedName>
        <fullName evidence="1">DUF5659 domain-containing protein</fullName>
    </recommendedName>
</protein>
<name>A0A2H0BGC4_UNCKA</name>
<reference evidence="2 3" key="1">
    <citation type="submission" date="2017-09" db="EMBL/GenBank/DDBJ databases">
        <title>Depth-based differentiation of microbial function through sediment-hosted aquifers and enrichment of novel symbionts in the deep terrestrial subsurface.</title>
        <authorList>
            <person name="Probst A.J."/>
            <person name="Ladd B."/>
            <person name="Jarett J.K."/>
            <person name="Geller-Mcgrath D.E."/>
            <person name="Sieber C.M."/>
            <person name="Emerson J.B."/>
            <person name="Anantharaman K."/>
            <person name="Thomas B.C."/>
            <person name="Malmstrom R."/>
            <person name="Stieglmeier M."/>
            <person name="Klingl A."/>
            <person name="Woyke T."/>
            <person name="Ryan C.M."/>
            <person name="Banfield J.F."/>
        </authorList>
    </citation>
    <scope>NUCLEOTIDE SEQUENCE [LARGE SCALE GENOMIC DNA]</scope>
    <source>
        <strain evidence="2">CG22_combo_CG10-13_8_21_14_all_39_12</strain>
    </source>
</reference>
<dbReference type="Proteomes" id="UP000228495">
    <property type="component" value="Unassembled WGS sequence"/>
</dbReference>
<feature type="domain" description="DUF5659" evidence="1">
    <location>
        <begin position="11"/>
        <end position="82"/>
    </location>
</feature>